<feature type="region of interest" description="Disordered" evidence="1">
    <location>
        <begin position="1"/>
        <end position="141"/>
    </location>
</feature>
<keyword evidence="3" id="KW-1185">Reference proteome</keyword>
<dbReference type="Proteomes" id="UP000198928">
    <property type="component" value="Unassembled WGS sequence"/>
</dbReference>
<proteinExistence type="predicted"/>
<protein>
    <submittedName>
        <fullName evidence="2">Uncharacterized protein</fullName>
    </submittedName>
</protein>
<accession>A0A1I3TTE6</accession>
<evidence type="ECO:0000313" key="3">
    <source>
        <dbReference type="Proteomes" id="UP000198928"/>
    </source>
</evidence>
<reference evidence="3" key="1">
    <citation type="submission" date="2016-10" db="EMBL/GenBank/DDBJ databases">
        <authorList>
            <person name="Varghese N."/>
            <person name="Submissions S."/>
        </authorList>
    </citation>
    <scope>NUCLEOTIDE SEQUENCE [LARGE SCALE GENOMIC DNA]</scope>
    <source>
        <strain evidence="3">PL19</strain>
    </source>
</reference>
<gene>
    <name evidence="2" type="ORF">SAMN05192584_101105</name>
</gene>
<evidence type="ECO:0000256" key="1">
    <source>
        <dbReference type="SAM" id="MobiDB-lite"/>
    </source>
</evidence>
<organism evidence="2 3">
    <name type="scientific">Streptomyces pini</name>
    <dbReference type="NCBI Taxonomy" id="1520580"/>
    <lineage>
        <taxon>Bacteria</taxon>
        <taxon>Bacillati</taxon>
        <taxon>Actinomycetota</taxon>
        <taxon>Actinomycetes</taxon>
        <taxon>Kitasatosporales</taxon>
        <taxon>Streptomycetaceae</taxon>
        <taxon>Streptomyces</taxon>
    </lineage>
</organism>
<name>A0A1I3TTE6_9ACTN</name>
<dbReference type="EMBL" id="FOSG01000001">
    <property type="protein sequence ID" value="SFJ74528.1"/>
    <property type="molecule type" value="Genomic_DNA"/>
</dbReference>
<feature type="compositionally biased region" description="Low complexity" evidence="1">
    <location>
        <begin position="62"/>
        <end position="87"/>
    </location>
</feature>
<feature type="compositionally biased region" description="Basic residues" evidence="1">
    <location>
        <begin position="128"/>
        <end position="141"/>
    </location>
</feature>
<dbReference type="AlphaFoldDB" id="A0A1I3TTE6"/>
<sequence length="141" mass="14243">MDAEAETGAGSGAGEDAGTEPPDDPPDPSEPPGPAASRRPGIPNWSAASCNHSGGVSRNDVASRSTRRGGSAATGSAAAPYSSSYRRITSPTGNAGHSVDSPLSRAITSRCRPPSDDGPSVRSSAHATKPRSNSRTRTSRC</sequence>
<evidence type="ECO:0000313" key="2">
    <source>
        <dbReference type="EMBL" id="SFJ74528.1"/>
    </source>
</evidence>
<feature type="compositionally biased region" description="Polar residues" evidence="1">
    <location>
        <begin position="46"/>
        <end position="56"/>
    </location>
</feature>
<feature type="compositionally biased region" description="Acidic residues" evidence="1">
    <location>
        <begin position="17"/>
        <end position="27"/>
    </location>
</feature>